<keyword evidence="3" id="KW-1185">Reference proteome</keyword>
<dbReference type="Proteomes" id="UP001177120">
    <property type="component" value="Unassembled WGS sequence"/>
</dbReference>
<dbReference type="EMBL" id="JAFHAP010000017">
    <property type="protein sequence ID" value="MBN2910868.1"/>
    <property type="molecule type" value="Genomic_DNA"/>
</dbReference>
<sequence>MNKRLAMILTVGLLTAAAGVWTATQWQGKTVIGETWMLQGTLRYLDLEGGCWVLEDDTGQRYQLVGLPSSLLQNGVRLRLEVKKAERMMGKCQTGEFVRVLRVLQVQRPKLNRQGQKSTAKSPSFHPWEKWGECGTIDSNHFLNRQKPLISTISTESGG</sequence>
<feature type="chain" id="PRO_5045205256" evidence="1">
    <location>
        <begin position="23"/>
        <end position="159"/>
    </location>
</feature>
<keyword evidence="1" id="KW-0732">Signal</keyword>
<dbReference type="RefSeq" id="WP_205497170.1">
    <property type="nucleotide sequence ID" value="NZ_JAFHAP010000017.1"/>
</dbReference>
<accession>A0ABS2WN15</accession>
<evidence type="ECO:0000256" key="1">
    <source>
        <dbReference type="SAM" id="SignalP"/>
    </source>
</evidence>
<reference evidence="2" key="1">
    <citation type="journal article" date="2024" name="Int. J. Syst. Evol. Microbiol.">
        <title>Polycladomyces zharkentensis sp. nov., a novel thermophilic cellulose- and starch-degrading member of the Bacillota from a geothermal aquifer in Kazakhstan.</title>
        <authorList>
            <person name="Mashzhan A."/>
            <person name="Kistaubayeva A."/>
            <person name="Javier-Lopez R."/>
            <person name="Bissenova U."/>
            <person name="Bissenbay A."/>
            <person name="Birkeland N.K."/>
        </authorList>
    </citation>
    <scope>NUCLEOTIDE SEQUENCE</scope>
    <source>
        <strain evidence="2">ZKZ2T</strain>
    </source>
</reference>
<organism evidence="2 3">
    <name type="scientific">Polycladomyces zharkentensis</name>
    <dbReference type="NCBI Taxonomy" id="2807616"/>
    <lineage>
        <taxon>Bacteria</taxon>
        <taxon>Bacillati</taxon>
        <taxon>Bacillota</taxon>
        <taxon>Bacilli</taxon>
        <taxon>Bacillales</taxon>
        <taxon>Thermoactinomycetaceae</taxon>
        <taxon>Polycladomyces</taxon>
    </lineage>
</organism>
<name>A0ABS2WN15_9BACL</name>
<proteinExistence type="predicted"/>
<evidence type="ECO:0000313" key="3">
    <source>
        <dbReference type="Proteomes" id="UP001177120"/>
    </source>
</evidence>
<feature type="signal peptide" evidence="1">
    <location>
        <begin position="1"/>
        <end position="22"/>
    </location>
</feature>
<evidence type="ECO:0000313" key="2">
    <source>
        <dbReference type="EMBL" id="MBN2910868.1"/>
    </source>
</evidence>
<comment type="caution">
    <text evidence="2">The sequence shown here is derived from an EMBL/GenBank/DDBJ whole genome shotgun (WGS) entry which is preliminary data.</text>
</comment>
<gene>
    <name evidence="2" type="ORF">JQC72_15315</name>
</gene>
<protein>
    <submittedName>
        <fullName evidence="2">Uncharacterized protein</fullName>
    </submittedName>
</protein>